<evidence type="ECO:0000313" key="3">
    <source>
        <dbReference type="Proteomes" id="UP000050326"/>
    </source>
</evidence>
<dbReference type="Gene3D" id="3.20.20.210">
    <property type="match status" value="1"/>
</dbReference>
<dbReference type="GO" id="GO:0006779">
    <property type="term" value="P:porphyrin-containing compound biosynthetic process"/>
    <property type="evidence" value="ECO:0007669"/>
    <property type="project" value="InterPro"/>
</dbReference>
<dbReference type="STRING" id="36849.OXPF_42730"/>
<reference evidence="2 3" key="1">
    <citation type="submission" date="2015-09" db="EMBL/GenBank/DDBJ databases">
        <title>Genome sequence of Oxobacter pfennigii DSM 3222.</title>
        <authorList>
            <person name="Poehlein A."/>
            <person name="Bengelsdorf F.R."/>
            <person name="Schiel-Bengelsdorf B."/>
            <person name="Duerre P."/>
            <person name="Daniel R."/>
        </authorList>
    </citation>
    <scope>NUCLEOTIDE SEQUENCE [LARGE SCALE GENOMIC DNA]</scope>
    <source>
        <strain evidence="2 3">DSM 3222</strain>
    </source>
</reference>
<dbReference type="AlphaFoldDB" id="A0A0N8NSN0"/>
<dbReference type="InterPro" id="IPR038071">
    <property type="entry name" value="UROD/MetE-like_sf"/>
</dbReference>
<dbReference type="PANTHER" id="PTHR47099:SF1">
    <property type="entry name" value="METHYLCOBAMIDE:COM METHYLTRANSFERASE MTBA"/>
    <property type="match status" value="1"/>
</dbReference>
<gene>
    <name evidence="2" type="primary">hemE_5</name>
    <name evidence="2" type="ORF">OXPF_42730</name>
</gene>
<dbReference type="InterPro" id="IPR000257">
    <property type="entry name" value="Uroporphyrinogen_deCOase"/>
</dbReference>
<feature type="domain" description="Uroporphyrinogen decarboxylase (URO-D)" evidence="1">
    <location>
        <begin position="180"/>
        <end position="364"/>
    </location>
</feature>
<organism evidence="2 3">
    <name type="scientific">Oxobacter pfennigii</name>
    <dbReference type="NCBI Taxonomy" id="36849"/>
    <lineage>
        <taxon>Bacteria</taxon>
        <taxon>Bacillati</taxon>
        <taxon>Bacillota</taxon>
        <taxon>Clostridia</taxon>
        <taxon>Eubacteriales</taxon>
        <taxon>Clostridiaceae</taxon>
        <taxon>Oxobacter</taxon>
    </lineage>
</organism>
<dbReference type="GO" id="GO:0004853">
    <property type="term" value="F:uroporphyrinogen decarboxylase activity"/>
    <property type="evidence" value="ECO:0007669"/>
    <property type="project" value="UniProtKB-EC"/>
</dbReference>
<proteinExistence type="predicted"/>
<dbReference type="SUPFAM" id="SSF51726">
    <property type="entry name" value="UROD/MetE-like"/>
    <property type="match status" value="1"/>
</dbReference>
<dbReference type="RefSeq" id="WP_054877193.1">
    <property type="nucleotide sequence ID" value="NZ_LKET01000068.1"/>
</dbReference>
<dbReference type="Proteomes" id="UP000050326">
    <property type="component" value="Unassembled WGS sequence"/>
</dbReference>
<evidence type="ECO:0000259" key="1">
    <source>
        <dbReference type="Pfam" id="PF01208"/>
    </source>
</evidence>
<dbReference type="OrthoDB" id="1914371at2"/>
<comment type="caution">
    <text evidence="2">The sequence shown here is derived from an EMBL/GenBank/DDBJ whole genome shotgun (WGS) entry which is preliminary data.</text>
</comment>
<evidence type="ECO:0000313" key="2">
    <source>
        <dbReference type="EMBL" id="KPU42488.1"/>
    </source>
</evidence>
<keyword evidence="2" id="KW-0456">Lyase</keyword>
<dbReference type="EC" id="4.1.1.37" evidence="2"/>
<protein>
    <submittedName>
        <fullName evidence="2">Uroporphyrinogen decarboxylase</fullName>
        <ecNumber evidence="2">4.1.1.37</ecNumber>
    </submittedName>
</protein>
<dbReference type="InterPro" id="IPR052024">
    <property type="entry name" value="Methanogen_methyltrans"/>
</dbReference>
<keyword evidence="3" id="KW-1185">Reference proteome</keyword>
<name>A0A0N8NSN0_9CLOT</name>
<dbReference type="Pfam" id="PF01208">
    <property type="entry name" value="URO-D"/>
    <property type="match status" value="1"/>
</dbReference>
<dbReference type="PANTHER" id="PTHR47099">
    <property type="entry name" value="METHYLCOBAMIDE:COM METHYLTRANSFERASE MTBA"/>
    <property type="match status" value="1"/>
</dbReference>
<accession>A0A0N8NSN0</accession>
<dbReference type="EMBL" id="LKET01000068">
    <property type="protein sequence ID" value="KPU42488.1"/>
    <property type="molecule type" value="Genomic_DNA"/>
</dbReference>
<sequence length="367" mass="41339">MKTPQEMYDEHYARLKRAFTFEKQDRPPIAFNCDVFTTRYMGIKLAELITDTERANTLMMMGTLLFGKGEIDAGGAGSYPPGRETTTHMKLPGRELGEDELWQMNEQEIMTADDYDTIINKGYGYFKGEYSKRINGGAMVEKMKEMGPVMGRLSKVLRSIGIVSLSPVLSDVFTETFMSMRSMPEFLRDLRRIPDKVEAAFDVAIEEHIPQLRKMIQTVKPLAVFVGGSRSAFLSAKLFERFDLKYRKMIVDTAIEEGAFVNFHLDADWEPKFNYFLDFPKHKCVLTLDGTCDIFKAKKVLDGHMALQGDVPASLLTLGTPDEVYNYCMRLIKEVGPEGYILAAGCSAPPNAKKDNIEAMVCAVTGK</sequence>
<dbReference type="PATRIC" id="fig|36849.3.peg.4515"/>